<protein>
    <submittedName>
        <fullName evidence="1">Uncharacterized protein</fullName>
    </submittedName>
</protein>
<evidence type="ECO:0000313" key="1">
    <source>
        <dbReference type="EMBL" id="KAK5793225.1"/>
    </source>
</evidence>
<reference evidence="1 2" key="1">
    <citation type="submission" date="2023-03" db="EMBL/GenBank/DDBJ databases">
        <title>WGS of Gossypium arboreum.</title>
        <authorList>
            <person name="Yu D."/>
        </authorList>
    </citation>
    <scope>NUCLEOTIDE SEQUENCE [LARGE SCALE GENOMIC DNA]</scope>
    <source>
        <tissue evidence="1">Leaf</tissue>
    </source>
</reference>
<gene>
    <name evidence="1" type="ORF">PVK06_034365</name>
</gene>
<organism evidence="1 2">
    <name type="scientific">Gossypium arboreum</name>
    <name type="common">Tree cotton</name>
    <name type="synonym">Gossypium nanking</name>
    <dbReference type="NCBI Taxonomy" id="29729"/>
    <lineage>
        <taxon>Eukaryota</taxon>
        <taxon>Viridiplantae</taxon>
        <taxon>Streptophyta</taxon>
        <taxon>Embryophyta</taxon>
        <taxon>Tracheophyta</taxon>
        <taxon>Spermatophyta</taxon>
        <taxon>Magnoliopsida</taxon>
        <taxon>eudicotyledons</taxon>
        <taxon>Gunneridae</taxon>
        <taxon>Pentapetalae</taxon>
        <taxon>rosids</taxon>
        <taxon>malvids</taxon>
        <taxon>Malvales</taxon>
        <taxon>Malvaceae</taxon>
        <taxon>Malvoideae</taxon>
        <taxon>Gossypium</taxon>
    </lineage>
</organism>
<name>A0ABR0NED7_GOSAR</name>
<accession>A0ABR0NED7</accession>
<proteinExistence type="predicted"/>
<evidence type="ECO:0000313" key="2">
    <source>
        <dbReference type="Proteomes" id="UP001358586"/>
    </source>
</evidence>
<keyword evidence="2" id="KW-1185">Reference proteome</keyword>
<sequence length="81" mass="9080">MLHQVGFLDSVVDVIMHCTITVTYSVVLNGKRGEMFLPTRGSYWSVILDGWEAEKGGFSKIEGVHAQQSGELEWQAVTPRR</sequence>
<comment type="caution">
    <text evidence="1">The sequence shown here is derived from an EMBL/GenBank/DDBJ whole genome shotgun (WGS) entry which is preliminary data.</text>
</comment>
<dbReference type="EMBL" id="JARKNE010000010">
    <property type="protein sequence ID" value="KAK5793225.1"/>
    <property type="molecule type" value="Genomic_DNA"/>
</dbReference>
<dbReference type="Proteomes" id="UP001358586">
    <property type="component" value="Chromosome 10"/>
</dbReference>